<proteinExistence type="predicted"/>
<sequence>MPRTWSSTSPELLYSVQSSILLKLSPTHPWQDGVDKALQAAQQATSQMHVDQCDTSHGPIEVAALGLVFAPIKAVELCAIFDPTEAQSHSSSVGRSWQKGVAKAQSFVLSWKESAEPTKVIFRFALALFKYKEEEILKLHDSSSIFNYSSCFPRMILDFKKLSHIAFRELNPLRSRTLMQLRATHMAHLKEELREFERLQQNVLSRRDSDKTLKAP</sequence>
<dbReference type="SUPFAM" id="SSF47923">
    <property type="entry name" value="Ypt/Rab-GAP domain of gyp1p"/>
    <property type="match status" value="1"/>
</dbReference>
<name>A0A8C4WV68_EPTBU</name>
<reference evidence="1" key="1">
    <citation type="submission" date="2025-08" db="UniProtKB">
        <authorList>
            <consortium name="Ensembl"/>
        </authorList>
    </citation>
    <scope>IDENTIFICATION</scope>
</reference>
<accession>A0A8C4WV68</accession>
<dbReference type="InterPro" id="IPR035969">
    <property type="entry name" value="Rab-GAP_TBC_sf"/>
</dbReference>
<evidence type="ECO:0000313" key="2">
    <source>
        <dbReference type="Proteomes" id="UP000694388"/>
    </source>
</evidence>
<protein>
    <submittedName>
        <fullName evidence="1">Uncharacterized protein</fullName>
    </submittedName>
</protein>
<dbReference type="GeneTree" id="ENSGT00940000159937"/>
<organism evidence="1 2">
    <name type="scientific">Eptatretus burgeri</name>
    <name type="common">Inshore hagfish</name>
    <dbReference type="NCBI Taxonomy" id="7764"/>
    <lineage>
        <taxon>Eukaryota</taxon>
        <taxon>Metazoa</taxon>
        <taxon>Chordata</taxon>
        <taxon>Craniata</taxon>
        <taxon>Vertebrata</taxon>
        <taxon>Cyclostomata</taxon>
        <taxon>Myxini</taxon>
        <taxon>Myxiniformes</taxon>
        <taxon>Myxinidae</taxon>
        <taxon>Eptatretinae</taxon>
        <taxon>Eptatretus</taxon>
    </lineage>
</organism>
<dbReference type="Proteomes" id="UP000694388">
    <property type="component" value="Unplaced"/>
</dbReference>
<keyword evidence="2" id="KW-1185">Reference proteome</keyword>
<dbReference type="Gene3D" id="1.10.472.80">
    <property type="entry name" value="Ypt/Rab-GAP domain of gyp1p, domain 3"/>
    <property type="match status" value="1"/>
</dbReference>
<dbReference type="AlphaFoldDB" id="A0A8C4WV68"/>
<reference evidence="1" key="2">
    <citation type="submission" date="2025-09" db="UniProtKB">
        <authorList>
            <consortium name="Ensembl"/>
        </authorList>
    </citation>
    <scope>IDENTIFICATION</scope>
</reference>
<dbReference type="Ensembl" id="ENSEBUT00000013649.1">
    <property type="protein sequence ID" value="ENSEBUP00000013073.1"/>
    <property type="gene ID" value="ENSEBUG00000008277.1"/>
</dbReference>
<evidence type="ECO:0000313" key="1">
    <source>
        <dbReference type="Ensembl" id="ENSEBUP00000013073.1"/>
    </source>
</evidence>